<accession>A0A9Q1KAZ7</accession>
<evidence type="ECO:0000256" key="1">
    <source>
        <dbReference type="SAM" id="MobiDB-lite"/>
    </source>
</evidence>
<protein>
    <submittedName>
        <fullName evidence="2">Uncharacterized protein</fullName>
    </submittedName>
</protein>
<reference evidence="2" key="1">
    <citation type="submission" date="2022-04" db="EMBL/GenBank/DDBJ databases">
        <title>Carnegiea gigantea Genome sequencing and assembly v2.</title>
        <authorList>
            <person name="Copetti D."/>
            <person name="Sanderson M.J."/>
            <person name="Burquez A."/>
            <person name="Wojciechowski M.F."/>
        </authorList>
    </citation>
    <scope>NUCLEOTIDE SEQUENCE</scope>
    <source>
        <strain evidence="2">SGP5-SGP5p</strain>
        <tissue evidence="2">Aerial part</tissue>
    </source>
</reference>
<organism evidence="2 3">
    <name type="scientific">Carnegiea gigantea</name>
    <dbReference type="NCBI Taxonomy" id="171969"/>
    <lineage>
        <taxon>Eukaryota</taxon>
        <taxon>Viridiplantae</taxon>
        <taxon>Streptophyta</taxon>
        <taxon>Embryophyta</taxon>
        <taxon>Tracheophyta</taxon>
        <taxon>Spermatophyta</taxon>
        <taxon>Magnoliopsida</taxon>
        <taxon>eudicotyledons</taxon>
        <taxon>Gunneridae</taxon>
        <taxon>Pentapetalae</taxon>
        <taxon>Caryophyllales</taxon>
        <taxon>Cactineae</taxon>
        <taxon>Cactaceae</taxon>
        <taxon>Cactoideae</taxon>
        <taxon>Echinocereeae</taxon>
        <taxon>Carnegiea</taxon>
    </lineage>
</organism>
<keyword evidence="3" id="KW-1185">Reference proteome</keyword>
<evidence type="ECO:0000313" key="3">
    <source>
        <dbReference type="Proteomes" id="UP001153076"/>
    </source>
</evidence>
<proteinExistence type="predicted"/>
<dbReference type="AlphaFoldDB" id="A0A9Q1KAZ7"/>
<comment type="caution">
    <text evidence="2">The sequence shown here is derived from an EMBL/GenBank/DDBJ whole genome shotgun (WGS) entry which is preliminary data.</text>
</comment>
<name>A0A9Q1KAZ7_9CARY</name>
<feature type="region of interest" description="Disordered" evidence="1">
    <location>
        <begin position="17"/>
        <end position="63"/>
    </location>
</feature>
<dbReference type="EMBL" id="JAKOGI010000205">
    <property type="protein sequence ID" value="KAJ8439927.1"/>
    <property type="molecule type" value="Genomic_DNA"/>
</dbReference>
<feature type="compositionally biased region" description="Low complexity" evidence="1">
    <location>
        <begin position="37"/>
        <end position="51"/>
    </location>
</feature>
<gene>
    <name evidence="2" type="ORF">Cgig2_003993</name>
</gene>
<evidence type="ECO:0000313" key="2">
    <source>
        <dbReference type="EMBL" id="KAJ8439927.1"/>
    </source>
</evidence>
<sequence length="209" mass="22551">MSPIILVLCSSGSSGMPLEVEGHTPNSTGHLPLKAYQHQSQPSTSQQPRSSHSFHHNTQSGRLNGGDGIVKAFRFLFGIQQGLAEEDDGQNKQAGSTDSCTNYHPYLILGICLGGRGKGCASIQAILRVAHLHYLQPIQNSIRLVPFLNKWPNTHTDLVSRTVPESLFSKKPSSGTQVRPSVSLAVRPPIFTLAAVSKASEVRPVKPPD</sequence>
<dbReference type="Proteomes" id="UP001153076">
    <property type="component" value="Unassembled WGS sequence"/>
</dbReference>